<name>I7M6Y5_TETTS</name>
<gene>
    <name evidence="1" type="ORF">TTHERM_00068060</name>
</gene>
<dbReference type="GeneID" id="7833043"/>
<organism evidence="1 2">
    <name type="scientific">Tetrahymena thermophila (strain SB210)</name>
    <dbReference type="NCBI Taxonomy" id="312017"/>
    <lineage>
        <taxon>Eukaryota</taxon>
        <taxon>Sar</taxon>
        <taxon>Alveolata</taxon>
        <taxon>Ciliophora</taxon>
        <taxon>Intramacronucleata</taxon>
        <taxon>Oligohymenophorea</taxon>
        <taxon>Hymenostomatida</taxon>
        <taxon>Tetrahymenina</taxon>
        <taxon>Tetrahymenidae</taxon>
        <taxon>Tetrahymena</taxon>
    </lineage>
</organism>
<dbReference type="EMBL" id="GG662853">
    <property type="protein sequence ID" value="EAR87498.2"/>
    <property type="molecule type" value="Genomic_DNA"/>
</dbReference>
<proteinExistence type="predicted"/>
<dbReference type="AlphaFoldDB" id="I7M6Y5"/>
<dbReference type="RefSeq" id="XP_001007743.2">
    <property type="nucleotide sequence ID" value="XM_001007743.2"/>
</dbReference>
<sequence length="595" mass="69366">MAATYLENIFVTIYQNQGAYDIYLLESAQTGNNQLDFQVLDQANFEQGEMKIDENGIVCIINFERQYADNSSEINIYSYNDQNYLLADNIDPQFLRSLYGQGYQLQLSNPSLIQTSANIFNMQEYIAIPAINSNNDSVILIFRIYQVNSQNQLYCSIPVDPNIFNISFFGNKLIGFINTNIDMDYKISQQKFNQDFQFTMSTQILIDSNLKNLKKITQEDQHMIFNFKFQKNLASQQGYINRQSDGILSLQNYYDSQVLKVNDLYYFNDFNTYYGNFLGWQITYSLNNIDLKMYLQNSLISKQNNGINAYDTILFGEIIVMTYQNKLIFQNIFSMNLGQNLDYCYLQTDESSIMITLDPLINKNIIKQTFFTLCLNKQDSSTQQFNKITVLQQPQMYSQDPQIQIISNQSWISTSIQFDKNVQVLNKISNDPNLGLIALIQQPQIIGQSICQIVLSDQEEGQFTFNCSVYEKMRLLKLVYFMWSYQCQSNIFFTQDGFAYYQISKNFDSFQVINIKDILNNLNYNVDQGSQVSKMIFNKQQLFENIKCIEYFTEPNYIFKGFASQSSNQSQINYPTLQKTHTNIRLLIKLSIMAR</sequence>
<evidence type="ECO:0000313" key="2">
    <source>
        <dbReference type="Proteomes" id="UP000009168"/>
    </source>
</evidence>
<dbReference type="InParanoid" id="I7M6Y5"/>
<evidence type="ECO:0000313" key="1">
    <source>
        <dbReference type="EMBL" id="EAR87498.2"/>
    </source>
</evidence>
<dbReference type="Proteomes" id="UP000009168">
    <property type="component" value="Unassembled WGS sequence"/>
</dbReference>
<reference evidence="2" key="1">
    <citation type="journal article" date="2006" name="PLoS Biol.">
        <title>Macronuclear genome sequence of the ciliate Tetrahymena thermophila, a model eukaryote.</title>
        <authorList>
            <person name="Eisen J.A."/>
            <person name="Coyne R.S."/>
            <person name="Wu M."/>
            <person name="Wu D."/>
            <person name="Thiagarajan M."/>
            <person name="Wortman J.R."/>
            <person name="Badger J.H."/>
            <person name="Ren Q."/>
            <person name="Amedeo P."/>
            <person name="Jones K.M."/>
            <person name="Tallon L.J."/>
            <person name="Delcher A.L."/>
            <person name="Salzberg S.L."/>
            <person name="Silva J.C."/>
            <person name="Haas B.J."/>
            <person name="Majoros W.H."/>
            <person name="Farzad M."/>
            <person name="Carlton J.M."/>
            <person name="Smith R.K. Jr."/>
            <person name="Garg J."/>
            <person name="Pearlman R.E."/>
            <person name="Karrer K.M."/>
            <person name="Sun L."/>
            <person name="Manning G."/>
            <person name="Elde N.C."/>
            <person name="Turkewitz A.P."/>
            <person name="Asai D.J."/>
            <person name="Wilkes D.E."/>
            <person name="Wang Y."/>
            <person name="Cai H."/>
            <person name="Collins K."/>
            <person name="Stewart B.A."/>
            <person name="Lee S.R."/>
            <person name="Wilamowska K."/>
            <person name="Weinberg Z."/>
            <person name="Ruzzo W.L."/>
            <person name="Wloga D."/>
            <person name="Gaertig J."/>
            <person name="Frankel J."/>
            <person name="Tsao C.-C."/>
            <person name="Gorovsky M.A."/>
            <person name="Keeling P.J."/>
            <person name="Waller R.F."/>
            <person name="Patron N.J."/>
            <person name="Cherry J.M."/>
            <person name="Stover N.A."/>
            <person name="Krieger C.J."/>
            <person name="del Toro C."/>
            <person name="Ryder H.F."/>
            <person name="Williamson S.C."/>
            <person name="Barbeau R.A."/>
            <person name="Hamilton E.P."/>
            <person name="Orias E."/>
        </authorList>
    </citation>
    <scope>NUCLEOTIDE SEQUENCE [LARGE SCALE GENOMIC DNA]</scope>
    <source>
        <strain evidence="2">SB210</strain>
    </source>
</reference>
<accession>I7M6Y5</accession>
<protein>
    <submittedName>
        <fullName evidence="1">Uncharacterized protein</fullName>
    </submittedName>
</protein>
<keyword evidence="2" id="KW-1185">Reference proteome</keyword>
<dbReference type="KEGG" id="tet:TTHERM_00068060"/>